<gene>
    <name evidence="3" type="ORF">KL86DPRO_40021</name>
</gene>
<feature type="signal peptide" evidence="2">
    <location>
        <begin position="1"/>
        <end position="25"/>
    </location>
</feature>
<dbReference type="InterPro" id="IPR031618">
    <property type="entry name" value="T4SS_TraI"/>
</dbReference>
<feature type="region of interest" description="Disordered" evidence="1">
    <location>
        <begin position="28"/>
        <end position="58"/>
    </location>
</feature>
<accession>A0A212K9B4</accession>
<keyword evidence="2" id="KW-0732">Signal</keyword>
<dbReference type="AlphaFoldDB" id="A0A212K9B4"/>
<dbReference type="EMBL" id="FLUQ01000004">
    <property type="protein sequence ID" value="SBW08115.1"/>
    <property type="molecule type" value="Genomic_DNA"/>
</dbReference>
<evidence type="ECO:0000256" key="1">
    <source>
        <dbReference type="SAM" id="MobiDB-lite"/>
    </source>
</evidence>
<sequence>MAAKKFLLMGLLVVALAGCAVKQNAGEPVPPVPVPPQTAQAPEKADAANSKDEAGKMSPYDASYGEDETVQYLAVDIPADLAAGPRKGEPGELAELLELKGVSSKENTAVRLMRPAAIREAAQLVTFQTAIAWRYKQLVAVTEGHGAIMDTAFDFSPLVMTQGDALIMPPLLTRAGASMRIENTAAATTAETTYELLEPARYIATVPNWRKFLMIDGFPEPEKPNPAVLPKNDEERAIWRAAVREAWAQGLAEADQLYADNVARMVRNYRGVMLYHLLTAQHLLSRVETASADLGMHSSDNKLNIGQKVYRITAPSVFTARDAELQYAIPPKAAKPKKSGRK</sequence>
<feature type="chain" id="PRO_5013007597" description="Lipoprotein" evidence="2">
    <location>
        <begin position="26"/>
        <end position="342"/>
    </location>
</feature>
<evidence type="ECO:0008006" key="4">
    <source>
        <dbReference type="Google" id="ProtNLM"/>
    </source>
</evidence>
<evidence type="ECO:0000256" key="2">
    <source>
        <dbReference type="SAM" id="SignalP"/>
    </source>
</evidence>
<name>A0A212K9B4_9DELT</name>
<dbReference type="Pfam" id="PF16932">
    <property type="entry name" value="T4SS_TraI"/>
    <property type="match status" value="1"/>
</dbReference>
<organism evidence="3">
    <name type="scientific">uncultured delta proteobacterium</name>
    <dbReference type="NCBI Taxonomy" id="34034"/>
    <lineage>
        <taxon>Bacteria</taxon>
        <taxon>Deltaproteobacteria</taxon>
        <taxon>environmental samples</taxon>
    </lineage>
</organism>
<proteinExistence type="predicted"/>
<dbReference type="PROSITE" id="PS51257">
    <property type="entry name" value="PROKAR_LIPOPROTEIN"/>
    <property type="match status" value="1"/>
</dbReference>
<reference evidence="3" key="1">
    <citation type="submission" date="2016-04" db="EMBL/GenBank/DDBJ databases">
        <authorList>
            <person name="Evans L.H."/>
            <person name="Alamgir A."/>
            <person name="Owens N."/>
            <person name="Weber N.D."/>
            <person name="Virtaneva K."/>
            <person name="Barbian K."/>
            <person name="Babar A."/>
            <person name="Rosenke K."/>
        </authorList>
    </citation>
    <scope>NUCLEOTIDE SEQUENCE</scope>
    <source>
        <strain evidence="3">86</strain>
    </source>
</reference>
<feature type="compositionally biased region" description="Basic and acidic residues" evidence="1">
    <location>
        <begin position="43"/>
        <end position="55"/>
    </location>
</feature>
<protein>
    <recommendedName>
        <fullName evidence="4">Lipoprotein</fullName>
    </recommendedName>
</protein>
<evidence type="ECO:0000313" key="3">
    <source>
        <dbReference type="EMBL" id="SBW08115.1"/>
    </source>
</evidence>